<dbReference type="GO" id="GO:0005789">
    <property type="term" value="C:endoplasmic reticulum membrane"/>
    <property type="evidence" value="ECO:0007669"/>
    <property type="project" value="UniProtKB-SubCell"/>
</dbReference>
<dbReference type="Pfam" id="PF07281">
    <property type="entry name" value="INSIG"/>
    <property type="match status" value="1"/>
</dbReference>
<comment type="subcellular location">
    <subcellularLocation>
        <location evidence="1">Endoplasmic reticulum membrane</location>
        <topology evidence="1">Multi-pass membrane protein</topology>
    </subcellularLocation>
</comment>
<dbReference type="HOGENOM" id="CLU_088332_0_0_1"/>
<evidence type="ECO:0000256" key="5">
    <source>
        <dbReference type="ARBA" id="ARBA00022989"/>
    </source>
</evidence>
<feature type="transmembrane region" description="Helical" evidence="7">
    <location>
        <begin position="61"/>
        <end position="81"/>
    </location>
</feature>
<dbReference type="Proteomes" id="UP000005220">
    <property type="component" value="Chromosome 1"/>
</dbReference>
<dbReference type="PANTHER" id="PTHR15301">
    <property type="entry name" value="INSULIN-INDUCED GENE 1"/>
    <property type="match status" value="1"/>
</dbReference>
<keyword evidence="3 7" id="KW-0812">Transmembrane</keyword>
<comment type="similarity">
    <text evidence="2">Belongs to the INSIG family.</text>
</comment>
<feature type="transmembrane region" description="Helical" evidence="7">
    <location>
        <begin position="101"/>
        <end position="122"/>
    </location>
</feature>
<evidence type="ECO:0000256" key="6">
    <source>
        <dbReference type="ARBA" id="ARBA00023136"/>
    </source>
</evidence>
<dbReference type="KEGG" id="kaf:KAFR_0A07300"/>
<proteinExistence type="inferred from homology"/>
<dbReference type="InterPro" id="IPR025929">
    <property type="entry name" value="INSIG_fam"/>
</dbReference>
<keyword evidence="6 7" id="KW-0472">Membrane</keyword>
<organism evidence="8 9">
    <name type="scientific">Kazachstania africana (strain ATCC 22294 / BCRC 22015 / CBS 2517 / CECT 1963 / NBRC 1671 / NRRL Y-8276)</name>
    <name type="common">Yeast</name>
    <name type="synonym">Kluyveromyces africanus</name>
    <dbReference type="NCBI Taxonomy" id="1071382"/>
    <lineage>
        <taxon>Eukaryota</taxon>
        <taxon>Fungi</taxon>
        <taxon>Dikarya</taxon>
        <taxon>Ascomycota</taxon>
        <taxon>Saccharomycotina</taxon>
        <taxon>Saccharomycetes</taxon>
        <taxon>Saccharomycetales</taxon>
        <taxon>Saccharomycetaceae</taxon>
        <taxon>Kazachstania</taxon>
    </lineage>
</organism>
<evidence type="ECO:0000256" key="7">
    <source>
        <dbReference type="SAM" id="Phobius"/>
    </source>
</evidence>
<evidence type="ECO:0000256" key="2">
    <source>
        <dbReference type="ARBA" id="ARBA00007475"/>
    </source>
</evidence>
<dbReference type="InParanoid" id="H2AP64"/>
<keyword evidence="5 7" id="KW-1133">Transmembrane helix</keyword>
<feature type="transmembrane region" description="Helical" evidence="7">
    <location>
        <begin position="205"/>
        <end position="227"/>
    </location>
</feature>
<dbReference type="GeneID" id="13886331"/>
<gene>
    <name evidence="8" type="primary">KAFR0A07300</name>
    <name evidence="8" type="ORF">KAFR_0A07300</name>
</gene>
<dbReference type="PANTHER" id="PTHR15301:SF3">
    <property type="entry name" value="PROTEIN NSG1-RELATED"/>
    <property type="match status" value="1"/>
</dbReference>
<protein>
    <submittedName>
        <fullName evidence="8">Uncharacterized protein</fullName>
    </submittedName>
</protein>
<reference evidence="8 9" key="1">
    <citation type="journal article" date="2011" name="Proc. Natl. Acad. Sci. U.S.A.">
        <title>Evolutionary erosion of yeast sex chromosomes by mating-type switching accidents.</title>
        <authorList>
            <person name="Gordon J.L."/>
            <person name="Armisen D."/>
            <person name="Proux-Wera E."/>
            <person name="Oheigeartaigh S.S."/>
            <person name="Byrne K.P."/>
            <person name="Wolfe K.H."/>
        </authorList>
    </citation>
    <scope>NUCLEOTIDE SEQUENCE [LARGE SCALE GENOMIC DNA]</scope>
    <source>
        <strain evidence="9">ATCC 22294 / BCRC 22015 / CBS 2517 / CECT 1963 / NBRC 1671 / NRRL Y-8276</strain>
    </source>
</reference>
<dbReference type="STRING" id="1071382.H2AP64"/>
<dbReference type="RefSeq" id="XP_003955299.1">
    <property type="nucleotide sequence ID" value="XM_003955250.1"/>
</dbReference>
<dbReference type="EMBL" id="HE650821">
    <property type="protein sequence ID" value="CCF56164.1"/>
    <property type="molecule type" value="Genomic_DNA"/>
</dbReference>
<name>H2AP64_KAZAF</name>
<dbReference type="eggNOG" id="ENOG502QX4Q">
    <property type="taxonomic scope" value="Eukaryota"/>
</dbReference>
<accession>H2AP64</accession>
<dbReference type="OrthoDB" id="205546at2759"/>
<keyword evidence="4" id="KW-0256">Endoplasmic reticulum</keyword>
<evidence type="ECO:0000256" key="1">
    <source>
        <dbReference type="ARBA" id="ARBA00004477"/>
    </source>
</evidence>
<dbReference type="AlphaFoldDB" id="H2AP64"/>
<sequence length="228" mass="26175">MPLNEPSESIANLTKPQLYSLYDENIVSPEESFAVLQKADNKDIANRDKAKFKYKSKVGKFNKIVSNVIIFALMGNIYSSLLANLHDYKISFYRNEQSNSILTNSLEGIFCGLITPLIDWLLGLNTCENDLVKIFRICNAMLGVIFGVRKIQWTSSLQGSIAWFLLNFILWLFFDGTPSLFIISSFLSYLTGLYHYSVSNEWSEVIYLIDFYFLGLIIFGKIGRYLFR</sequence>
<dbReference type="GO" id="GO:0016126">
    <property type="term" value="P:sterol biosynthetic process"/>
    <property type="evidence" value="ECO:0007669"/>
    <property type="project" value="TreeGrafter"/>
</dbReference>
<evidence type="ECO:0000256" key="4">
    <source>
        <dbReference type="ARBA" id="ARBA00022824"/>
    </source>
</evidence>
<evidence type="ECO:0000313" key="8">
    <source>
        <dbReference type="EMBL" id="CCF56164.1"/>
    </source>
</evidence>
<evidence type="ECO:0000256" key="3">
    <source>
        <dbReference type="ARBA" id="ARBA00022692"/>
    </source>
</evidence>
<keyword evidence="9" id="KW-1185">Reference proteome</keyword>
<evidence type="ECO:0000313" key="9">
    <source>
        <dbReference type="Proteomes" id="UP000005220"/>
    </source>
</evidence>